<dbReference type="InterPro" id="IPR045864">
    <property type="entry name" value="aa-tRNA-synth_II/BPL/LPL"/>
</dbReference>
<dbReference type="PANTHER" id="PTHR22594">
    <property type="entry name" value="ASPARTYL/LYSYL-TRNA SYNTHETASE"/>
    <property type="match status" value="1"/>
</dbReference>
<dbReference type="Gene3D" id="3.30.930.10">
    <property type="entry name" value="Bira Bifunctional Protein, Domain 2"/>
    <property type="match status" value="1"/>
</dbReference>
<feature type="domain" description="Aminoacyl-transfer RNA synthetases class-II family profile" evidence="10">
    <location>
        <begin position="136"/>
        <end position="446"/>
    </location>
</feature>
<dbReference type="InterPro" id="IPR004365">
    <property type="entry name" value="NA-bd_OB_tRNA"/>
</dbReference>
<keyword evidence="3 9" id="KW-0963">Cytoplasm</keyword>
<dbReference type="GO" id="GO:0004816">
    <property type="term" value="F:asparagine-tRNA ligase activity"/>
    <property type="evidence" value="ECO:0007669"/>
    <property type="project" value="UniProtKB-UniRule"/>
</dbReference>
<dbReference type="Proteomes" id="UP000018735">
    <property type="component" value="Chromosome"/>
</dbReference>
<sequence>MQLIEIKELLLSHSKREGEQVVLVGSFKSIRSSGTIGFIAFSDSTALEPVQIVFKKENTPNFDEISKLPLSSMILVKGVLRNTPGKKQPFEIQASKIVVLKEADPSYPLQKKAHGSEFLRENAHLRVRTNKFYVIMKIRSELANAFFEFFKNNDFLYVHAPLITSNDSEGAGESFEVISPNDQNYFGKKASLTVSGQFAAEAYAQGFKRVFTFGPTFRAEKSHTSKHLSEFWMIEPEVSLMDLDKLTILIEQCVKHAIYYLFDYAKPELEWCNENLEPGLIDKLNNVINNDFPRVEYREVIEILKKAVAEGVEFEVKDIHFGMDLKSEHERYICEKVFKRPVFVINYPKDVKAFYMKLNDDNQTVAATDLLAPGIGEICGGSQREDSYNKLLTRCLELDIDPEFNNLQWYLDLRKYGYYRSAGFGLGFERLLMYVTGCDNIRDAIPFPRFHGQLDF</sequence>
<dbReference type="GO" id="GO:0006421">
    <property type="term" value="P:asparaginyl-tRNA aminoacylation"/>
    <property type="evidence" value="ECO:0007669"/>
    <property type="project" value="UniProtKB-UniRule"/>
</dbReference>
<evidence type="ECO:0000256" key="5">
    <source>
        <dbReference type="ARBA" id="ARBA00022741"/>
    </source>
</evidence>
<proteinExistence type="inferred from homology"/>
<dbReference type="CDD" id="cd04318">
    <property type="entry name" value="EcAsnRS_like_N"/>
    <property type="match status" value="1"/>
</dbReference>
<dbReference type="EMBL" id="CP006916">
    <property type="protein sequence ID" value="AHB99543.1"/>
    <property type="molecule type" value="Genomic_DNA"/>
</dbReference>
<accession>A0A0F6CKC1</accession>
<dbReference type="EC" id="6.1.1.22" evidence="9"/>
<dbReference type="KEGG" id="mgz:GCW_01395"/>
<dbReference type="FunFam" id="3.30.930.10:FF:000016">
    <property type="entry name" value="Asparagine--tRNA ligase"/>
    <property type="match status" value="1"/>
</dbReference>
<evidence type="ECO:0000256" key="1">
    <source>
        <dbReference type="ARBA" id="ARBA00008226"/>
    </source>
</evidence>
<dbReference type="InterPro" id="IPR004522">
    <property type="entry name" value="Asn-tRNA-ligase"/>
</dbReference>
<evidence type="ECO:0000259" key="10">
    <source>
        <dbReference type="PROSITE" id="PS50862"/>
    </source>
</evidence>
<comment type="catalytic activity">
    <reaction evidence="9">
        <text>tRNA(Asn) + L-asparagine + ATP = L-asparaginyl-tRNA(Asn) + AMP + diphosphate + H(+)</text>
        <dbReference type="Rhea" id="RHEA:11180"/>
        <dbReference type="Rhea" id="RHEA-COMP:9659"/>
        <dbReference type="Rhea" id="RHEA-COMP:9674"/>
        <dbReference type="ChEBI" id="CHEBI:15378"/>
        <dbReference type="ChEBI" id="CHEBI:30616"/>
        <dbReference type="ChEBI" id="CHEBI:33019"/>
        <dbReference type="ChEBI" id="CHEBI:58048"/>
        <dbReference type="ChEBI" id="CHEBI:78442"/>
        <dbReference type="ChEBI" id="CHEBI:78515"/>
        <dbReference type="ChEBI" id="CHEBI:456215"/>
        <dbReference type="EC" id="6.1.1.22"/>
    </reaction>
</comment>
<comment type="similarity">
    <text evidence="1 9">Belongs to the class-II aminoacyl-tRNA synthetase family.</text>
</comment>
<dbReference type="Pfam" id="PF00152">
    <property type="entry name" value="tRNA-synt_2"/>
    <property type="match status" value="1"/>
</dbReference>
<dbReference type="NCBIfam" id="NF003037">
    <property type="entry name" value="PRK03932.1"/>
    <property type="match status" value="1"/>
</dbReference>
<dbReference type="GO" id="GO:0005524">
    <property type="term" value="F:ATP binding"/>
    <property type="evidence" value="ECO:0007669"/>
    <property type="project" value="UniProtKB-UniRule"/>
</dbReference>
<dbReference type="SUPFAM" id="SSF50249">
    <property type="entry name" value="Nucleic acid-binding proteins"/>
    <property type="match status" value="1"/>
</dbReference>
<dbReference type="PROSITE" id="PS50862">
    <property type="entry name" value="AA_TRNA_LIGASE_II"/>
    <property type="match status" value="1"/>
</dbReference>
<keyword evidence="8 9" id="KW-0030">Aminoacyl-tRNA synthetase</keyword>
<keyword evidence="6 9" id="KW-0067">ATP-binding</keyword>
<evidence type="ECO:0000256" key="4">
    <source>
        <dbReference type="ARBA" id="ARBA00022598"/>
    </source>
</evidence>
<dbReference type="NCBIfam" id="TIGR00457">
    <property type="entry name" value="asnS"/>
    <property type="match status" value="1"/>
</dbReference>
<dbReference type="AlphaFoldDB" id="A0A0F6CKC1"/>
<keyword evidence="5 9" id="KW-0547">Nucleotide-binding</keyword>
<keyword evidence="4 9" id="KW-0436">Ligase</keyword>
<evidence type="ECO:0000256" key="9">
    <source>
        <dbReference type="HAMAP-Rule" id="MF_00534"/>
    </source>
</evidence>
<evidence type="ECO:0000313" key="12">
    <source>
        <dbReference type="Proteomes" id="UP000018735"/>
    </source>
</evidence>
<dbReference type="InterPro" id="IPR012340">
    <property type="entry name" value="NA-bd_OB-fold"/>
</dbReference>
<organism evidence="11 12">
    <name type="scientific">Mycoplasmoides gallisepticum S6</name>
    <dbReference type="NCBI Taxonomy" id="1006581"/>
    <lineage>
        <taxon>Bacteria</taxon>
        <taxon>Bacillati</taxon>
        <taxon>Mycoplasmatota</taxon>
        <taxon>Mycoplasmoidales</taxon>
        <taxon>Mycoplasmoidaceae</taxon>
        <taxon>Mycoplasmoides</taxon>
    </lineage>
</organism>
<dbReference type="SUPFAM" id="SSF55681">
    <property type="entry name" value="Class II aaRS and biotin synthetases"/>
    <property type="match status" value="1"/>
</dbReference>
<evidence type="ECO:0000313" key="11">
    <source>
        <dbReference type="EMBL" id="AHB99543.1"/>
    </source>
</evidence>
<dbReference type="RefSeq" id="WP_011884070.1">
    <property type="nucleotide sequence ID" value="NC_023030.2"/>
</dbReference>
<dbReference type="InterPro" id="IPR004364">
    <property type="entry name" value="Aa-tRNA-synt_II"/>
</dbReference>
<protein>
    <recommendedName>
        <fullName evidence="9">Asparagine--tRNA ligase</fullName>
        <ecNumber evidence="9">6.1.1.22</ecNumber>
    </recommendedName>
    <alternativeName>
        <fullName evidence="9">Asparaginyl-tRNA synthetase</fullName>
        <shortName evidence="9">AsnRS</shortName>
    </alternativeName>
</protein>
<dbReference type="Gene3D" id="2.40.50.140">
    <property type="entry name" value="Nucleic acid-binding proteins"/>
    <property type="match status" value="1"/>
</dbReference>
<evidence type="ECO:0000256" key="7">
    <source>
        <dbReference type="ARBA" id="ARBA00022917"/>
    </source>
</evidence>
<reference evidence="11 12" key="1">
    <citation type="journal article" date="2011" name="PLoS ONE">
        <title>Core proteome of the minimal cell: comparative proteomics of three mollicute species.</title>
        <authorList>
            <person name="Fisunov G.Y."/>
            <person name="Alexeev D.G."/>
            <person name="Bazaleev N.A."/>
            <person name="Ladygina V.G."/>
            <person name="Galyamina M.A."/>
            <person name="Kondratov I.G."/>
            <person name="Zhukova N.A."/>
            <person name="Serebryakova M.V."/>
            <person name="Demina I.A."/>
            <person name="Govorun V.M."/>
        </authorList>
    </citation>
    <scope>NUCLEOTIDE SEQUENCE [LARGE SCALE GENOMIC DNA]</scope>
    <source>
        <strain evidence="11 12">S6</strain>
    </source>
</reference>
<dbReference type="HAMAP" id="MF_00534">
    <property type="entry name" value="Asn_tRNA_synth"/>
    <property type="match status" value="1"/>
</dbReference>
<keyword evidence="7 9" id="KW-0648">Protein biosynthesis</keyword>
<comment type="subunit">
    <text evidence="2 9">Homodimer.</text>
</comment>
<dbReference type="PRINTS" id="PR01042">
    <property type="entry name" value="TRNASYNTHASP"/>
</dbReference>
<evidence type="ECO:0000256" key="3">
    <source>
        <dbReference type="ARBA" id="ARBA00022490"/>
    </source>
</evidence>
<dbReference type="HOGENOM" id="CLU_004553_2_0_14"/>
<dbReference type="eggNOG" id="COG0017">
    <property type="taxonomic scope" value="Bacteria"/>
</dbReference>
<dbReference type="Pfam" id="PF01336">
    <property type="entry name" value="tRNA_anti-codon"/>
    <property type="match status" value="1"/>
</dbReference>
<name>A0A0F6CKC1_MYCGL</name>
<dbReference type="CDD" id="cd00776">
    <property type="entry name" value="AsxRS_core"/>
    <property type="match status" value="1"/>
</dbReference>
<dbReference type="GO" id="GO:0005737">
    <property type="term" value="C:cytoplasm"/>
    <property type="evidence" value="ECO:0007669"/>
    <property type="project" value="UniProtKB-SubCell"/>
</dbReference>
<dbReference type="PANTHER" id="PTHR22594:SF34">
    <property type="entry name" value="ASPARAGINE--TRNA LIGASE, MITOCHONDRIAL-RELATED"/>
    <property type="match status" value="1"/>
</dbReference>
<gene>
    <name evidence="11" type="primary">asnC</name>
    <name evidence="9" type="synonym">asnS</name>
    <name evidence="11" type="ORF">GCW_01395</name>
</gene>
<dbReference type="InterPro" id="IPR006195">
    <property type="entry name" value="aa-tRNA-synth_II"/>
</dbReference>
<comment type="subcellular location">
    <subcellularLocation>
        <location evidence="9">Cytoplasm</location>
    </subcellularLocation>
</comment>
<evidence type="ECO:0000256" key="8">
    <source>
        <dbReference type="ARBA" id="ARBA00023146"/>
    </source>
</evidence>
<evidence type="ECO:0000256" key="6">
    <source>
        <dbReference type="ARBA" id="ARBA00022840"/>
    </source>
</evidence>
<evidence type="ECO:0000256" key="2">
    <source>
        <dbReference type="ARBA" id="ARBA00011738"/>
    </source>
</evidence>
<dbReference type="GO" id="GO:0003676">
    <property type="term" value="F:nucleic acid binding"/>
    <property type="evidence" value="ECO:0007669"/>
    <property type="project" value="InterPro"/>
</dbReference>
<dbReference type="InterPro" id="IPR002312">
    <property type="entry name" value="Asp/Asn-tRNA-synth_IIb"/>
</dbReference>